<protein>
    <submittedName>
        <fullName evidence="1">Glycosyl transferase</fullName>
    </submittedName>
</protein>
<dbReference type="Pfam" id="PF13528">
    <property type="entry name" value="Glyco_trans_1_3"/>
    <property type="match status" value="1"/>
</dbReference>
<evidence type="ECO:0000313" key="2">
    <source>
        <dbReference type="Proteomes" id="UP000808349"/>
    </source>
</evidence>
<reference evidence="1 2" key="1">
    <citation type="submission" date="2020-10" db="EMBL/GenBank/DDBJ databases">
        <title>Connecting structure to function with the recovery of over 1000 high-quality activated sludge metagenome-assembled genomes encoding full-length rRNA genes using long-read sequencing.</title>
        <authorList>
            <person name="Singleton C.M."/>
            <person name="Petriglieri F."/>
            <person name="Kristensen J.M."/>
            <person name="Kirkegaard R.H."/>
            <person name="Michaelsen T.Y."/>
            <person name="Andersen M.H."/>
            <person name="Karst S.M."/>
            <person name="Dueholm M.S."/>
            <person name="Nielsen P.H."/>
            <person name="Albertsen M."/>
        </authorList>
    </citation>
    <scope>NUCLEOTIDE SEQUENCE [LARGE SCALE GENOMIC DNA]</scope>
    <source>
        <strain evidence="1">Ribe_18-Q3-R11-54_BAT3C.373</strain>
    </source>
</reference>
<organism evidence="1 2">
    <name type="scientific">Candidatus Defluviibacterium haderslevense</name>
    <dbReference type="NCBI Taxonomy" id="2981993"/>
    <lineage>
        <taxon>Bacteria</taxon>
        <taxon>Pseudomonadati</taxon>
        <taxon>Bacteroidota</taxon>
        <taxon>Saprospiria</taxon>
        <taxon>Saprospirales</taxon>
        <taxon>Saprospiraceae</taxon>
        <taxon>Candidatus Defluviibacterium</taxon>
    </lineage>
</organism>
<dbReference type="EMBL" id="JADKFW010000013">
    <property type="protein sequence ID" value="MBK9718788.1"/>
    <property type="molecule type" value="Genomic_DNA"/>
</dbReference>
<gene>
    <name evidence="1" type="ORF">IPO85_14975</name>
</gene>
<comment type="caution">
    <text evidence="1">The sequence shown here is derived from an EMBL/GenBank/DDBJ whole genome shotgun (WGS) entry which is preliminary data.</text>
</comment>
<accession>A0A9D7SAH8</accession>
<keyword evidence="1" id="KW-0808">Transferase</keyword>
<proteinExistence type="predicted"/>
<dbReference type="Proteomes" id="UP000808349">
    <property type="component" value="Unassembled WGS sequence"/>
</dbReference>
<sequence length="343" mass="39282">MKIFYAVQATGNGHISRAYQLMPYLEQYGEVDVFLSGSNSNLSVPLPIKYRSSGISLNYSECGGLDIQKTWKDMKLLNAMKLARQLPVEQYDVIINDFESITAQACRIKNVPSIQFGHQASFQSSLTPRPTSKNILGEMILKYYAKSAHYIGLHFDAYDDFIFPPVIKQEIQDAEVVDKGHITVYLPAYQKFCLVHFFKKLKHLEFQWFLPEIKEPYRENNIQYFPIDNQSFNKSLISCHGLITGGGFETPAEALYLNKKLMSIPISKHYEQQCNAAALSKLKVHVLTEPGKYFDLEIINWLNQTHELPKIKANNIEKTLEKLFAIAKDQKQSHSMKELSLSN</sequence>
<evidence type="ECO:0000313" key="1">
    <source>
        <dbReference type="EMBL" id="MBK9718788.1"/>
    </source>
</evidence>
<dbReference type="GO" id="GO:0016740">
    <property type="term" value="F:transferase activity"/>
    <property type="evidence" value="ECO:0007669"/>
    <property type="project" value="UniProtKB-KW"/>
</dbReference>
<name>A0A9D7SAH8_9BACT</name>
<dbReference type="AlphaFoldDB" id="A0A9D7SAH8"/>